<dbReference type="EMBL" id="CAJRST010033334">
    <property type="protein sequence ID" value="CAG5984399.1"/>
    <property type="molecule type" value="Genomic_DNA"/>
</dbReference>
<feature type="region of interest" description="Disordered" evidence="1">
    <location>
        <begin position="152"/>
        <end position="179"/>
    </location>
</feature>
<sequence>MILCLQSVLACRKPFPHTLQTKGRAPVCTGMCRSRFDPYLPTHFTGEVLVLALGGAGFAGFSPGLLGLALVVFHYLVQLAGQVLLVRVLGGGQLVRAQAGQLGVVQQQEPVRGRQRALAVRAGQPVSGQQLGLLVGRVQVVQVVERAAAGHGHGLVQDLRPHQPAPGARGGLLQPGARGGLLSAAQPAAAFAGGGRGAAHSPPQTGPPQLRVVHEGLGLQVVAEGGQRDHAGDGGAEAQQPLPVRPLLRAPAGLRAPGHDPVYGEGQALGDGGRAAHAAGHHRLQRGGGLHGGGLCLDVQRNRTLKEELQFWPSGPPAPPPSSELQQKTPARHFNTHLAVTVSRICIQMTNPLSQKHPGVMD</sequence>
<keyword evidence="3" id="KW-1185">Reference proteome</keyword>
<proteinExistence type="predicted"/>
<dbReference type="Proteomes" id="UP000677803">
    <property type="component" value="Unassembled WGS sequence"/>
</dbReference>
<accession>A0A8S4BKC5</accession>
<feature type="region of interest" description="Disordered" evidence="1">
    <location>
        <begin position="251"/>
        <end position="279"/>
    </location>
</feature>
<comment type="caution">
    <text evidence="2">The sequence shown here is derived from an EMBL/GenBank/DDBJ whole genome shotgun (WGS) entry which is preliminary data.</text>
</comment>
<organism evidence="2 3">
    <name type="scientific">Menidia menidia</name>
    <name type="common">Atlantic silverside</name>
    <dbReference type="NCBI Taxonomy" id="238744"/>
    <lineage>
        <taxon>Eukaryota</taxon>
        <taxon>Metazoa</taxon>
        <taxon>Chordata</taxon>
        <taxon>Craniata</taxon>
        <taxon>Vertebrata</taxon>
        <taxon>Euteleostomi</taxon>
        <taxon>Actinopterygii</taxon>
        <taxon>Neopterygii</taxon>
        <taxon>Teleostei</taxon>
        <taxon>Neoteleostei</taxon>
        <taxon>Acanthomorphata</taxon>
        <taxon>Ovalentaria</taxon>
        <taxon>Atherinomorphae</taxon>
        <taxon>Atheriniformes</taxon>
        <taxon>Atherinopsidae</taxon>
        <taxon>Menidiinae</taxon>
        <taxon>Menidia</taxon>
    </lineage>
</organism>
<evidence type="ECO:0000313" key="2">
    <source>
        <dbReference type="EMBL" id="CAG5984399.1"/>
    </source>
</evidence>
<gene>
    <name evidence="2" type="ORF">MMEN_LOCUS16808</name>
</gene>
<reference evidence="2" key="1">
    <citation type="submission" date="2021-05" db="EMBL/GenBank/DDBJ databases">
        <authorList>
            <person name="Tigano A."/>
        </authorList>
    </citation>
    <scope>NUCLEOTIDE SEQUENCE</scope>
</reference>
<dbReference type="AlphaFoldDB" id="A0A8S4BKC5"/>
<evidence type="ECO:0000256" key="1">
    <source>
        <dbReference type="SAM" id="MobiDB-lite"/>
    </source>
</evidence>
<name>A0A8S4BKC5_9TELE</name>
<evidence type="ECO:0000313" key="3">
    <source>
        <dbReference type="Proteomes" id="UP000677803"/>
    </source>
</evidence>
<protein>
    <submittedName>
        <fullName evidence="2">(Atlantic silverside) hypothetical protein</fullName>
    </submittedName>
</protein>